<name>A0A182SR15_9DIPT</name>
<evidence type="ECO:0000313" key="8">
    <source>
        <dbReference type="Proteomes" id="UP000075901"/>
    </source>
</evidence>
<dbReference type="InterPro" id="IPR000172">
    <property type="entry name" value="GMC_OxRdtase_N"/>
</dbReference>
<dbReference type="Proteomes" id="UP000075901">
    <property type="component" value="Unassembled WGS sequence"/>
</dbReference>
<dbReference type="Gene3D" id="3.30.560.10">
    <property type="entry name" value="Glucose Oxidase, domain 3"/>
    <property type="match status" value="1"/>
</dbReference>
<keyword evidence="3" id="KW-0285">Flavoprotein</keyword>
<dbReference type="Gene3D" id="3.50.50.60">
    <property type="entry name" value="FAD/NAD(P)-binding domain"/>
    <property type="match status" value="1"/>
</dbReference>
<dbReference type="SUPFAM" id="SSF51905">
    <property type="entry name" value="FAD/NAD(P)-binding domain"/>
    <property type="match status" value="1"/>
</dbReference>
<protein>
    <recommendedName>
        <fullName evidence="6">Glucose-methanol-choline oxidoreductase N-terminal domain-containing protein</fullName>
    </recommendedName>
</protein>
<keyword evidence="5" id="KW-1133">Transmembrane helix</keyword>
<feature type="domain" description="Glucose-methanol-choline oxidoreductase N-terminal" evidence="6">
    <location>
        <begin position="68"/>
        <end position="203"/>
    </location>
</feature>
<proteinExistence type="inferred from homology"/>
<evidence type="ECO:0000313" key="7">
    <source>
        <dbReference type="EnsemblMetazoa" id="AMAM011690-PA"/>
    </source>
</evidence>
<evidence type="ECO:0000256" key="2">
    <source>
        <dbReference type="ARBA" id="ARBA00010790"/>
    </source>
</evidence>
<dbReference type="PANTHER" id="PTHR11552">
    <property type="entry name" value="GLUCOSE-METHANOL-CHOLINE GMC OXIDOREDUCTASE"/>
    <property type="match status" value="1"/>
</dbReference>
<comment type="similarity">
    <text evidence="2">Belongs to the GMC oxidoreductase family.</text>
</comment>
<feature type="transmembrane region" description="Helical" evidence="5">
    <location>
        <begin position="12"/>
        <end position="30"/>
    </location>
</feature>
<evidence type="ECO:0000256" key="4">
    <source>
        <dbReference type="ARBA" id="ARBA00022827"/>
    </source>
</evidence>
<dbReference type="InterPro" id="IPR012132">
    <property type="entry name" value="GMC_OxRdtase"/>
</dbReference>
<organism evidence="7 8">
    <name type="scientific">Anopheles maculatus</name>
    <dbReference type="NCBI Taxonomy" id="74869"/>
    <lineage>
        <taxon>Eukaryota</taxon>
        <taxon>Metazoa</taxon>
        <taxon>Ecdysozoa</taxon>
        <taxon>Arthropoda</taxon>
        <taxon>Hexapoda</taxon>
        <taxon>Insecta</taxon>
        <taxon>Pterygota</taxon>
        <taxon>Neoptera</taxon>
        <taxon>Endopterygota</taxon>
        <taxon>Diptera</taxon>
        <taxon>Nematocera</taxon>
        <taxon>Culicoidea</taxon>
        <taxon>Culicidae</taxon>
        <taxon>Anophelinae</taxon>
        <taxon>Anopheles</taxon>
        <taxon>Anopheles maculatus group</taxon>
    </lineage>
</organism>
<evidence type="ECO:0000259" key="6">
    <source>
        <dbReference type="Pfam" id="PF00732"/>
    </source>
</evidence>
<dbReference type="GO" id="GO:0016614">
    <property type="term" value="F:oxidoreductase activity, acting on CH-OH group of donors"/>
    <property type="evidence" value="ECO:0007669"/>
    <property type="project" value="InterPro"/>
</dbReference>
<keyword evidence="8" id="KW-1185">Reference proteome</keyword>
<dbReference type="PANTHER" id="PTHR11552:SF147">
    <property type="entry name" value="CHOLINE DEHYDROGENASE, MITOCHONDRIAL"/>
    <property type="match status" value="1"/>
</dbReference>
<evidence type="ECO:0000256" key="1">
    <source>
        <dbReference type="ARBA" id="ARBA00001974"/>
    </source>
</evidence>
<dbReference type="EnsemblMetazoa" id="AMAM011690-RA">
    <property type="protein sequence ID" value="AMAM011690-PA"/>
    <property type="gene ID" value="AMAM011690"/>
</dbReference>
<dbReference type="InterPro" id="IPR036188">
    <property type="entry name" value="FAD/NAD-bd_sf"/>
</dbReference>
<evidence type="ECO:0000256" key="5">
    <source>
        <dbReference type="SAM" id="Phobius"/>
    </source>
</evidence>
<sequence>MHWISSSSPFLIIAAIAGIAQSFLWGPLFVKKQQWLLNNFVLPTAPPLSPPEPSPSSLPDAVSYRTVYDFIIVGGGTAGSVIAARLAELRQWNVLLIEAGDASKDDQNLSWNIRAQPQMQSCLGARDRRCEIPSGKGLGGNTLINNMLYVRGSQEDYDTWAKQGNKEWGYRNLLPYFLKLENYRYNVSSAFTERQSKAIRNGAIETYCHTS</sequence>
<comment type="cofactor">
    <cofactor evidence="1">
        <name>FAD</name>
        <dbReference type="ChEBI" id="CHEBI:57692"/>
    </cofactor>
</comment>
<dbReference type="VEuPathDB" id="VectorBase:AMAM011690"/>
<accession>A0A182SR15</accession>
<reference evidence="7" key="2">
    <citation type="submission" date="2020-05" db="UniProtKB">
        <authorList>
            <consortium name="EnsemblMetazoa"/>
        </authorList>
    </citation>
    <scope>IDENTIFICATION</scope>
    <source>
        <strain evidence="7">maculatus3</strain>
    </source>
</reference>
<dbReference type="AlphaFoldDB" id="A0A182SR15"/>
<keyword evidence="5" id="KW-0812">Transmembrane</keyword>
<keyword evidence="5" id="KW-0472">Membrane</keyword>
<dbReference type="Pfam" id="PF00732">
    <property type="entry name" value="GMC_oxred_N"/>
    <property type="match status" value="1"/>
</dbReference>
<keyword evidence="4" id="KW-0274">FAD</keyword>
<evidence type="ECO:0000256" key="3">
    <source>
        <dbReference type="ARBA" id="ARBA00022630"/>
    </source>
</evidence>
<dbReference type="GO" id="GO:0050660">
    <property type="term" value="F:flavin adenine dinucleotide binding"/>
    <property type="evidence" value="ECO:0007669"/>
    <property type="project" value="InterPro"/>
</dbReference>
<reference evidence="8" key="1">
    <citation type="submission" date="2013-09" db="EMBL/GenBank/DDBJ databases">
        <title>The Genome Sequence of Anopheles maculatus species B.</title>
        <authorList>
            <consortium name="The Broad Institute Genomics Platform"/>
            <person name="Neafsey D.E."/>
            <person name="Besansky N."/>
            <person name="Howell P."/>
            <person name="Walton C."/>
            <person name="Young S.K."/>
            <person name="Zeng Q."/>
            <person name="Gargeya S."/>
            <person name="Fitzgerald M."/>
            <person name="Haas B."/>
            <person name="Abouelleil A."/>
            <person name="Allen A.W."/>
            <person name="Alvarado L."/>
            <person name="Arachchi H.M."/>
            <person name="Berlin A.M."/>
            <person name="Chapman S.B."/>
            <person name="Gainer-Dewar J."/>
            <person name="Goldberg J."/>
            <person name="Griggs A."/>
            <person name="Gujja S."/>
            <person name="Hansen M."/>
            <person name="Howarth C."/>
            <person name="Imamovic A."/>
            <person name="Ireland A."/>
            <person name="Larimer J."/>
            <person name="McCowan C."/>
            <person name="Murphy C."/>
            <person name="Pearson M."/>
            <person name="Poon T.W."/>
            <person name="Priest M."/>
            <person name="Roberts A."/>
            <person name="Saif S."/>
            <person name="Shea T."/>
            <person name="Sisk P."/>
            <person name="Sykes S."/>
            <person name="Wortman J."/>
            <person name="Nusbaum C."/>
            <person name="Birren B."/>
        </authorList>
    </citation>
    <scope>NUCLEOTIDE SEQUENCE [LARGE SCALE GENOMIC DNA]</scope>
    <source>
        <strain evidence="8">maculatus3</strain>
    </source>
</reference>